<feature type="compositionally biased region" description="Basic and acidic residues" evidence="2">
    <location>
        <begin position="54"/>
        <end position="67"/>
    </location>
</feature>
<feature type="non-terminal residue" evidence="3">
    <location>
        <position position="1"/>
    </location>
</feature>
<evidence type="ECO:0000313" key="4">
    <source>
        <dbReference type="Proteomes" id="UP000678393"/>
    </source>
</evidence>
<dbReference type="OrthoDB" id="10013155at2759"/>
<dbReference type="AlphaFoldDB" id="A0A8S3YMU3"/>
<name>A0A8S3YMU3_9EUPU</name>
<feature type="compositionally biased region" description="Basic and acidic residues" evidence="2">
    <location>
        <begin position="336"/>
        <end position="349"/>
    </location>
</feature>
<organism evidence="3 4">
    <name type="scientific">Candidula unifasciata</name>
    <dbReference type="NCBI Taxonomy" id="100452"/>
    <lineage>
        <taxon>Eukaryota</taxon>
        <taxon>Metazoa</taxon>
        <taxon>Spiralia</taxon>
        <taxon>Lophotrochozoa</taxon>
        <taxon>Mollusca</taxon>
        <taxon>Gastropoda</taxon>
        <taxon>Heterobranchia</taxon>
        <taxon>Euthyneura</taxon>
        <taxon>Panpulmonata</taxon>
        <taxon>Eupulmonata</taxon>
        <taxon>Stylommatophora</taxon>
        <taxon>Helicina</taxon>
        <taxon>Helicoidea</taxon>
        <taxon>Geomitridae</taxon>
        <taxon>Candidula</taxon>
    </lineage>
</organism>
<dbReference type="Proteomes" id="UP000678393">
    <property type="component" value="Unassembled WGS sequence"/>
</dbReference>
<dbReference type="InterPro" id="IPR026674">
    <property type="entry name" value="FLACC1"/>
</dbReference>
<evidence type="ECO:0000256" key="1">
    <source>
        <dbReference type="SAM" id="Coils"/>
    </source>
</evidence>
<dbReference type="PANTHER" id="PTHR21707">
    <property type="entry name" value="FLAGELLUM-ASSOCIATED COILED-COIL DOMAIN-CONTAINING PROTEIN 1"/>
    <property type="match status" value="1"/>
</dbReference>
<gene>
    <name evidence="3" type="ORF">CUNI_LOCUS1204</name>
</gene>
<feature type="region of interest" description="Disordered" evidence="2">
    <location>
        <begin position="326"/>
        <end position="349"/>
    </location>
</feature>
<evidence type="ECO:0000256" key="2">
    <source>
        <dbReference type="SAM" id="MobiDB-lite"/>
    </source>
</evidence>
<evidence type="ECO:0000313" key="3">
    <source>
        <dbReference type="EMBL" id="CAG5115646.1"/>
    </source>
</evidence>
<keyword evidence="1" id="KW-0175">Coiled coil</keyword>
<sequence length="568" mass="64974">TMLGGLAAGDLSSIRAPWASACHSKSLNTLSYARSVSALDVRVSSQARSVSAQDSKDPRSVSALDVRDPRSVSALDVRDPVHARCVSPLDVKDPRSVPWGHRPKSTPVTRDPRLQTIQQSSRKVGRPQTAMLSGHTGCDRVRQLELESTQQYKLRSHLPLKRSKPPSWQKSSNVPVTQLLLGQGYILSKTKTSSHVTLKDEFFETSAQESSRRKIHTDDTRDKLMEQLQQQITDLALYLEEERLSHKQTKHKAEQILKDKIDQMTSQFQDQIRDLKTEHQEELLQQKQKLQAEHTEVRNTLENQISHMAKEIEFLQSAFETYKGTLQTEASQKSSTSEEKRNFHSAEEKQQAIHEIKSKLIQEWNQERSNLAREHQKAIEAMRQQHKQEMDSLVYRFSNAAADLEKLKETTELLEETKSELQSLKDSYSTVCQQLASVTDQLRDAKVRLVDFEERFEEKVSQIDAKYTQKLQELMTQNTELKRLFVQKCGELFDEKANSDYKRVQRVKSARETLQMLVKSKQRANLSIALGAPAQKIKCYKNRPLSAPGTREDTRAAYDSAGQVELHR</sequence>
<comment type="caution">
    <text evidence="3">The sequence shown here is derived from an EMBL/GenBank/DDBJ whole genome shotgun (WGS) entry which is preliminary data.</text>
</comment>
<protein>
    <submittedName>
        <fullName evidence="3">Uncharacterized protein</fullName>
    </submittedName>
</protein>
<dbReference type="PANTHER" id="PTHR21707:SF42">
    <property type="entry name" value="FLAGELLUM-ASSOCIATED COILED-COIL DOMAIN-CONTAINING PROTEIN 1"/>
    <property type="match status" value="1"/>
</dbReference>
<feature type="region of interest" description="Disordered" evidence="2">
    <location>
        <begin position="543"/>
        <end position="568"/>
    </location>
</feature>
<feature type="region of interest" description="Disordered" evidence="2">
    <location>
        <begin position="45"/>
        <end position="67"/>
    </location>
</feature>
<accession>A0A8S3YMU3</accession>
<feature type="region of interest" description="Disordered" evidence="2">
    <location>
        <begin position="118"/>
        <end position="137"/>
    </location>
</feature>
<dbReference type="GO" id="GO:0005737">
    <property type="term" value="C:cytoplasm"/>
    <property type="evidence" value="ECO:0007669"/>
    <property type="project" value="TreeGrafter"/>
</dbReference>
<keyword evidence="4" id="KW-1185">Reference proteome</keyword>
<reference evidence="3" key="1">
    <citation type="submission" date="2021-04" db="EMBL/GenBank/DDBJ databases">
        <authorList>
            <consortium name="Molecular Ecology Group"/>
        </authorList>
    </citation>
    <scope>NUCLEOTIDE SEQUENCE</scope>
</reference>
<feature type="compositionally biased region" description="Polar residues" evidence="2">
    <location>
        <begin position="326"/>
        <end position="335"/>
    </location>
</feature>
<proteinExistence type="predicted"/>
<dbReference type="EMBL" id="CAJHNH020000145">
    <property type="protein sequence ID" value="CAG5115646.1"/>
    <property type="molecule type" value="Genomic_DNA"/>
</dbReference>
<feature type="coiled-coil region" evidence="1">
    <location>
        <begin position="273"/>
        <end position="318"/>
    </location>
</feature>
<feature type="coiled-coil region" evidence="1">
    <location>
        <begin position="361"/>
        <end position="455"/>
    </location>
</feature>